<dbReference type="InterPro" id="IPR005829">
    <property type="entry name" value="Sugar_transporter_CS"/>
</dbReference>
<dbReference type="PANTHER" id="PTHR23508">
    <property type="entry name" value="CARBOXYLIC ACID TRANSPORTER PROTEIN HOMOLOG"/>
    <property type="match status" value="1"/>
</dbReference>
<keyword evidence="3 5" id="KW-1133">Transmembrane helix</keyword>
<dbReference type="PROSITE" id="PS50850">
    <property type="entry name" value="MFS"/>
    <property type="match status" value="1"/>
</dbReference>
<dbReference type="Gene3D" id="1.20.1250.20">
    <property type="entry name" value="MFS general substrate transporter like domains"/>
    <property type="match status" value="1"/>
</dbReference>
<comment type="subcellular location">
    <subcellularLocation>
        <location evidence="1">Cell membrane</location>
        <topology evidence="1">Multi-pass membrane protein</topology>
    </subcellularLocation>
</comment>
<organism evidence="7 8">
    <name type="scientific">Orlajensenia flava</name>
    <dbReference type="NCBI Taxonomy" id="2565934"/>
    <lineage>
        <taxon>Bacteria</taxon>
        <taxon>Bacillati</taxon>
        <taxon>Actinomycetota</taxon>
        <taxon>Actinomycetes</taxon>
        <taxon>Micrococcales</taxon>
        <taxon>Microbacteriaceae</taxon>
        <taxon>Orlajensenia</taxon>
    </lineage>
</organism>
<dbReference type="InterPro" id="IPR036259">
    <property type="entry name" value="MFS_trans_sf"/>
</dbReference>
<feature type="transmembrane region" description="Helical" evidence="5">
    <location>
        <begin position="96"/>
        <end position="115"/>
    </location>
</feature>
<dbReference type="OrthoDB" id="9787026at2"/>
<feature type="transmembrane region" description="Helical" evidence="5">
    <location>
        <begin position="26"/>
        <end position="43"/>
    </location>
</feature>
<dbReference type="AlphaFoldDB" id="A0A4S4FWB8"/>
<dbReference type="PROSITE" id="PS00216">
    <property type="entry name" value="SUGAR_TRANSPORT_1"/>
    <property type="match status" value="1"/>
</dbReference>
<feature type="transmembrane region" description="Helical" evidence="5">
    <location>
        <begin position="295"/>
        <end position="314"/>
    </location>
</feature>
<feature type="domain" description="Major facilitator superfamily (MFS) profile" evidence="6">
    <location>
        <begin position="30"/>
        <end position="438"/>
    </location>
</feature>
<name>A0A4S4FWB8_9MICO</name>
<keyword evidence="2 5" id="KW-0812">Transmembrane</keyword>
<sequence>MSTNHSEPTQGLTFDSLLAGRRIGRFQIGIIVLCAIAAMIDGFDTQSIALAAPGIAAEFNAPLASFGPVFGIGLFGGLIGAIVGGILSDRVGRKPLLIISLAIVAVGSLLTPFVGSLGLLLALRFFTGLGLGGALPCVISLTGEYAPQRSRAALVALMFAGFPVGAVIGGLASAVLIPAFGWTSVFWFGGVVPLLLLPFVAVAVPESVRFLAVRADKGPLVRVLHRMGMDGALAERIVPEAAEPRAPFVRLFTGGRALGTVMLWIVLLLSLLMTYFLTNWIPIIAGQNGIDARSAILGAVMLNLGSVFGSIVLGRFVRRHPALVISGGYVLGAITIVLIGQTGSSAPALLITTFLTGFFAIGAQLCAVGLAATYYDDTLRATGVGAAVGVARLGAIVGPVLGGILIGASVATSAIFIVIGVVSLIAAIAMAVMGVAVLRRRPINPIVPTPIEAEAI</sequence>
<protein>
    <submittedName>
        <fullName evidence="7">MFS transporter</fullName>
    </submittedName>
</protein>
<dbReference type="SUPFAM" id="SSF103473">
    <property type="entry name" value="MFS general substrate transporter"/>
    <property type="match status" value="1"/>
</dbReference>
<dbReference type="PANTHER" id="PTHR23508:SF10">
    <property type="entry name" value="CARBOXYLIC ACID TRANSPORTER PROTEIN HOMOLOG"/>
    <property type="match status" value="1"/>
</dbReference>
<evidence type="ECO:0000256" key="3">
    <source>
        <dbReference type="ARBA" id="ARBA00022989"/>
    </source>
</evidence>
<dbReference type="InterPro" id="IPR011701">
    <property type="entry name" value="MFS"/>
</dbReference>
<evidence type="ECO:0000256" key="4">
    <source>
        <dbReference type="ARBA" id="ARBA00023136"/>
    </source>
</evidence>
<dbReference type="Pfam" id="PF07690">
    <property type="entry name" value="MFS_1"/>
    <property type="match status" value="1"/>
</dbReference>
<feature type="transmembrane region" description="Helical" evidence="5">
    <location>
        <begin position="384"/>
        <end position="408"/>
    </location>
</feature>
<feature type="transmembrane region" description="Helical" evidence="5">
    <location>
        <begin position="414"/>
        <end position="438"/>
    </location>
</feature>
<evidence type="ECO:0000313" key="8">
    <source>
        <dbReference type="Proteomes" id="UP000307380"/>
    </source>
</evidence>
<dbReference type="GO" id="GO:0046943">
    <property type="term" value="F:carboxylic acid transmembrane transporter activity"/>
    <property type="evidence" value="ECO:0007669"/>
    <property type="project" value="TreeGrafter"/>
</dbReference>
<feature type="transmembrane region" description="Helical" evidence="5">
    <location>
        <begin position="346"/>
        <end position="372"/>
    </location>
</feature>
<dbReference type="InterPro" id="IPR020846">
    <property type="entry name" value="MFS_dom"/>
</dbReference>
<gene>
    <name evidence="7" type="ORF">E6C70_10855</name>
</gene>
<keyword evidence="8" id="KW-1185">Reference proteome</keyword>
<reference evidence="7 8" key="1">
    <citation type="submission" date="2019-04" db="EMBL/GenBank/DDBJ databases">
        <authorList>
            <person name="Jiang L."/>
        </authorList>
    </citation>
    <scope>NUCLEOTIDE SEQUENCE [LARGE SCALE GENOMIC DNA]</scope>
    <source>
        <strain evidence="7 8">YIM 131861</strain>
    </source>
</reference>
<accession>A0A4S4FWB8</accession>
<keyword evidence="4 5" id="KW-0472">Membrane</keyword>
<dbReference type="PROSITE" id="PS00217">
    <property type="entry name" value="SUGAR_TRANSPORT_2"/>
    <property type="match status" value="1"/>
</dbReference>
<dbReference type="EMBL" id="SSSN01000007">
    <property type="protein sequence ID" value="THG33926.1"/>
    <property type="molecule type" value="Genomic_DNA"/>
</dbReference>
<dbReference type="Proteomes" id="UP000307380">
    <property type="component" value="Unassembled WGS sequence"/>
</dbReference>
<feature type="transmembrane region" description="Helical" evidence="5">
    <location>
        <begin position="121"/>
        <end position="141"/>
    </location>
</feature>
<proteinExistence type="predicted"/>
<feature type="transmembrane region" description="Helical" evidence="5">
    <location>
        <begin position="153"/>
        <end position="179"/>
    </location>
</feature>
<evidence type="ECO:0000256" key="1">
    <source>
        <dbReference type="ARBA" id="ARBA00004651"/>
    </source>
</evidence>
<dbReference type="GO" id="GO:0005886">
    <property type="term" value="C:plasma membrane"/>
    <property type="evidence" value="ECO:0007669"/>
    <property type="project" value="UniProtKB-SubCell"/>
</dbReference>
<evidence type="ECO:0000256" key="2">
    <source>
        <dbReference type="ARBA" id="ARBA00022692"/>
    </source>
</evidence>
<dbReference type="RefSeq" id="WP_136424565.1">
    <property type="nucleotide sequence ID" value="NZ_OZ241748.1"/>
</dbReference>
<comment type="caution">
    <text evidence="7">The sequence shown here is derived from an EMBL/GenBank/DDBJ whole genome shotgun (WGS) entry which is preliminary data.</text>
</comment>
<feature type="transmembrane region" description="Helical" evidence="5">
    <location>
        <begin position="261"/>
        <end position="283"/>
    </location>
</feature>
<feature type="transmembrane region" description="Helical" evidence="5">
    <location>
        <begin position="185"/>
        <end position="204"/>
    </location>
</feature>
<feature type="transmembrane region" description="Helical" evidence="5">
    <location>
        <begin position="63"/>
        <end position="84"/>
    </location>
</feature>
<evidence type="ECO:0000313" key="7">
    <source>
        <dbReference type="EMBL" id="THG33926.1"/>
    </source>
</evidence>
<evidence type="ECO:0000256" key="5">
    <source>
        <dbReference type="SAM" id="Phobius"/>
    </source>
</evidence>
<evidence type="ECO:0000259" key="6">
    <source>
        <dbReference type="PROSITE" id="PS50850"/>
    </source>
</evidence>
<feature type="transmembrane region" description="Helical" evidence="5">
    <location>
        <begin position="321"/>
        <end position="340"/>
    </location>
</feature>